<dbReference type="GO" id="GO:0051539">
    <property type="term" value="F:4 iron, 4 sulfur cluster binding"/>
    <property type="evidence" value="ECO:0007669"/>
    <property type="project" value="UniProtKB-KW"/>
</dbReference>
<dbReference type="Pfam" id="PF01314">
    <property type="entry name" value="AFOR_C"/>
    <property type="match status" value="1"/>
</dbReference>
<dbReference type="Pfam" id="PF02730">
    <property type="entry name" value="AFOR_N"/>
    <property type="match status" value="1"/>
</dbReference>
<dbReference type="RefSeq" id="WP_073050068.1">
    <property type="nucleotide sequence ID" value="NZ_FQZL01000022.1"/>
</dbReference>
<name>A0A1M6JN27_9FIRM</name>
<evidence type="ECO:0000256" key="2">
    <source>
        <dbReference type="ARBA" id="ARBA00011032"/>
    </source>
</evidence>
<dbReference type="Gene3D" id="3.60.9.10">
    <property type="entry name" value="Aldehyde ferredoxin oxidoreductase, N-terminal domain"/>
    <property type="match status" value="1"/>
</dbReference>
<dbReference type="Gene3D" id="1.10.569.10">
    <property type="entry name" value="Aldehyde Ferredoxin Oxidoreductase Protein, subunit A, domain 2"/>
    <property type="match status" value="1"/>
</dbReference>
<dbReference type="SUPFAM" id="SSF56228">
    <property type="entry name" value="Aldehyde ferredoxin oxidoreductase, N-terminal domain"/>
    <property type="match status" value="1"/>
</dbReference>
<dbReference type="InterPro" id="IPR051919">
    <property type="entry name" value="W-dependent_AOR"/>
</dbReference>
<dbReference type="EMBL" id="FQZL01000022">
    <property type="protein sequence ID" value="SHJ48137.1"/>
    <property type="molecule type" value="Genomic_DNA"/>
</dbReference>
<evidence type="ECO:0000256" key="4">
    <source>
        <dbReference type="ARBA" id="ARBA00022723"/>
    </source>
</evidence>
<dbReference type="GO" id="GO:0016625">
    <property type="term" value="F:oxidoreductase activity, acting on the aldehyde or oxo group of donors, iron-sulfur protein as acceptor"/>
    <property type="evidence" value="ECO:0007669"/>
    <property type="project" value="InterPro"/>
</dbReference>
<dbReference type="OrthoDB" id="9763894at2"/>
<dbReference type="GO" id="GO:0046872">
    <property type="term" value="F:metal ion binding"/>
    <property type="evidence" value="ECO:0007669"/>
    <property type="project" value="UniProtKB-KW"/>
</dbReference>
<reference evidence="10 11" key="1">
    <citation type="submission" date="2016-11" db="EMBL/GenBank/DDBJ databases">
        <authorList>
            <person name="Jaros S."/>
            <person name="Januszkiewicz K."/>
            <person name="Wedrychowicz H."/>
        </authorList>
    </citation>
    <scope>NUCLEOTIDE SEQUENCE [LARGE SCALE GENOMIC DNA]</scope>
    <source>
        <strain evidence="10 11">DSM 17477</strain>
    </source>
</reference>
<dbReference type="GO" id="GO:0009055">
    <property type="term" value="F:electron transfer activity"/>
    <property type="evidence" value="ECO:0007669"/>
    <property type="project" value="InterPro"/>
</dbReference>
<comment type="cofactor">
    <cofactor evidence="1">
        <name>[4Fe-4S] cluster</name>
        <dbReference type="ChEBI" id="CHEBI:49883"/>
    </cofactor>
</comment>
<dbReference type="InterPro" id="IPR013985">
    <property type="entry name" value="Ald_Fedxn_OxRdtase_dom3"/>
</dbReference>
<dbReference type="SMART" id="SM00790">
    <property type="entry name" value="AFOR_N"/>
    <property type="match status" value="1"/>
</dbReference>
<dbReference type="Gene3D" id="1.10.599.10">
    <property type="entry name" value="Aldehyde Ferredoxin Oxidoreductase Protein, subunit A, domain 3"/>
    <property type="match status" value="1"/>
</dbReference>
<dbReference type="PANTHER" id="PTHR30038:SF0">
    <property type="entry name" value="TUNGSTEN-CONTAINING ALDEHYDE FERREDOXIN OXIDOREDUCTASE"/>
    <property type="match status" value="1"/>
</dbReference>
<comment type="similarity">
    <text evidence="2">Belongs to the AOR/FOR family.</text>
</comment>
<keyword evidence="5" id="KW-0560">Oxidoreductase</keyword>
<evidence type="ECO:0000256" key="8">
    <source>
        <dbReference type="ARBA" id="ARBA00049934"/>
    </source>
</evidence>
<evidence type="ECO:0000313" key="11">
    <source>
        <dbReference type="Proteomes" id="UP000184052"/>
    </source>
</evidence>
<keyword evidence="6" id="KW-0408">Iron</keyword>
<dbReference type="STRING" id="1121476.SAMN02745751_02667"/>
<keyword evidence="11" id="KW-1185">Reference proteome</keyword>
<proteinExistence type="inferred from homology"/>
<comment type="cofactor">
    <cofactor evidence="8">
        <name>tungstopterin</name>
        <dbReference type="ChEBI" id="CHEBI:30402"/>
    </cofactor>
</comment>
<evidence type="ECO:0000256" key="5">
    <source>
        <dbReference type="ARBA" id="ARBA00023002"/>
    </source>
</evidence>
<dbReference type="InterPro" id="IPR013983">
    <property type="entry name" value="Ald_Fedxn_OxRdtase_N"/>
</dbReference>
<gene>
    <name evidence="10" type="ORF">SAMN02745751_02667</name>
</gene>
<dbReference type="PANTHER" id="PTHR30038">
    <property type="entry name" value="ALDEHYDE FERREDOXIN OXIDOREDUCTASE"/>
    <property type="match status" value="1"/>
</dbReference>
<dbReference type="Proteomes" id="UP000184052">
    <property type="component" value="Unassembled WGS sequence"/>
</dbReference>
<keyword evidence="4" id="KW-0479">Metal-binding</keyword>
<evidence type="ECO:0000256" key="6">
    <source>
        <dbReference type="ARBA" id="ARBA00023004"/>
    </source>
</evidence>
<organism evidence="10 11">
    <name type="scientific">Dethiosulfatibacter aminovorans DSM 17477</name>
    <dbReference type="NCBI Taxonomy" id="1121476"/>
    <lineage>
        <taxon>Bacteria</taxon>
        <taxon>Bacillati</taxon>
        <taxon>Bacillota</taxon>
        <taxon>Tissierellia</taxon>
        <taxon>Dethiosulfatibacter</taxon>
    </lineage>
</organism>
<dbReference type="InterPro" id="IPR036503">
    <property type="entry name" value="Ald_Fedxn_OxRdtase_N_sf"/>
</dbReference>
<dbReference type="SUPFAM" id="SSF48310">
    <property type="entry name" value="Aldehyde ferredoxin oxidoreductase, C-terminal domains"/>
    <property type="match status" value="1"/>
</dbReference>
<feature type="domain" description="Aldehyde ferredoxin oxidoreductase N-terminal" evidence="9">
    <location>
        <begin position="1"/>
        <end position="208"/>
    </location>
</feature>
<dbReference type="InterPro" id="IPR001203">
    <property type="entry name" value="OxRdtase_Ald_Fedxn_C"/>
</dbReference>
<dbReference type="InterPro" id="IPR013984">
    <property type="entry name" value="Ald_Fedxn_OxRdtase_dom2"/>
</dbReference>
<accession>A0A1M6JN27</accession>
<dbReference type="AlphaFoldDB" id="A0A1M6JN27"/>
<evidence type="ECO:0000256" key="3">
    <source>
        <dbReference type="ARBA" id="ARBA00022485"/>
    </source>
</evidence>
<evidence type="ECO:0000313" key="10">
    <source>
        <dbReference type="EMBL" id="SHJ48137.1"/>
    </source>
</evidence>
<evidence type="ECO:0000259" key="9">
    <source>
        <dbReference type="SMART" id="SM00790"/>
    </source>
</evidence>
<evidence type="ECO:0000256" key="1">
    <source>
        <dbReference type="ARBA" id="ARBA00001966"/>
    </source>
</evidence>
<protein>
    <submittedName>
        <fullName evidence="10">Aldehyde:ferredoxin oxidoreductase</fullName>
    </submittedName>
</protein>
<keyword evidence="3" id="KW-0004">4Fe-4S</keyword>
<sequence>MNKIYRINMRSKEIKEDMFDSSMLLGNRGLTAKIVSEEVNPTCDPLGSGNKLVLATGILAGSGVTTTGRLSFGGKSPLTNTIKESNVGGSAGAEMAKHGIKMFVIEDQPETDTWYILRIDENSNVSLEEGTDYQGFNSYKTTEMLKEKYGSKSSICVIGKAGERKLLSASIQVTDNSTGHPARAAGRGGLGALMGSKGLKAIVLEKAKSRNKLEIVDKDKFNEGKKSIINFIKESPITGVGLALLGTMAYVDVTAESNIIPVNNFSGKMINDEQKEKICANAFADRAKMHGGRSGVACQPGCIIRCSNIVNNEQGEMITSGLEYETAALFGPNCGIYDYDFLVEADRICDEFGVDTIDVANAVAVTMDAGELEWGDKEAVLDLLKEMIEGSSELGVAIGNGTAATGELLKHNRVPVCKNQGLAAYDPRNLQGMGVQYASCTQGADHTGGHPMTVEGVDHTNPEGQVDLMKNIQVPTALCDNLMCLFAFTALATPEALEAIAKSIEGALGIECDVDRLMQIGVETIKMEREFNEKAGFRPEDDVLPEFFYKEKNASGNVFGVKKEELAAMWK</sequence>
<keyword evidence="7" id="KW-0411">Iron-sulfur</keyword>
<evidence type="ECO:0000256" key="7">
    <source>
        <dbReference type="ARBA" id="ARBA00023014"/>
    </source>
</evidence>
<dbReference type="InterPro" id="IPR036021">
    <property type="entry name" value="Tungsten_al_ferr_oxy-like_C"/>
</dbReference>